<feature type="region of interest" description="Disordered" evidence="1">
    <location>
        <begin position="474"/>
        <end position="495"/>
    </location>
</feature>
<evidence type="ECO:0000313" key="3">
    <source>
        <dbReference type="EMBL" id="OAF55308.1"/>
    </source>
</evidence>
<dbReference type="InterPro" id="IPR018626">
    <property type="entry name" value="LCHN/Anr2"/>
</dbReference>
<reference evidence="3" key="1">
    <citation type="submission" date="2016-03" db="EMBL/GenBank/DDBJ databases">
        <title>Updated assembly of Pseudogymnoascus destructans, the fungus causing white-nose syndrome of bats.</title>
        <authorList>
            <person name="Palmer J.M."/>
            <person name="Drees K.P."/>
            <person name="Foster J.T."/>
            <person name="Lindner D.L."/>
        </authorList>
    </citation>
    <scope>NUCLEOTIDE SEQUENCE [LARGE SCALE GENOMIC DNA]</scope>
    <source>
        <strain evidence="3">20631-21</strain>
    </source>
</reference>
<accession>A0A176ZZI5</accession>
<name>A0A176ZZI5_9PEZI</name>
<dbReference type="EMBL" id="KV441410">
    <property type="protein sequence ID" value="OAF55308.1"/>
    <property type="molecule type" value="Genomic_DNA"/>
</dbReference>
<proteinExistence type="predicted"/>
<feature type="compositionally biased region" description="Basic and acidic residues" evidence="1">
    <location>
        <begin position="396"/>
        <end position="408"/>
    </location>
</feature>
<feature type="region of interest" description="Disordered" evidence="1">
    <location>
        <begin position="387"/>
        <end position="409"/>
    </location>
</feature>
<dbReference type="OrthoDB" id="2152680at2759"/>
<dbReference type="eggNOG" id="KOG4704">
    <property type="taxonomic scope" value="Eukaryota"/>
</dbReference>
<dbReference type="Pfam" id="PF14831">
    <property type="entry name" value="DUF4484"/>
    <property type="match status" value="1"/>
</dbReference>
<dbReference type="VEuPathDB" id="FungiDB:GMDG_01963"/>
<organism evidence="3">
    <name type="scientific">Pseudogymnoascus destructans</name>
    <dbReference type="NCBI Taxonomy" id="655981"/>
    <lineage>
        <taxon>Eukaryota</taxon>
        <taxon>Fungi</taxon>
        <taxon>Dikarya</taxon>
        <taxon>Ascomycota</taxon>
        <taxon>Pezizomycotina</taxon>
        <taxon>Leotiomycetes</taxon>
        <taxon>Thelebolales</taxon>
        <taxon>Thelebolaceae</taxon>
        <taxon>Pseudogymnoascus</taxon>
    </lineage>
</organism>
<dbReference type="Proteomes" id="UP000077154">
    <property type="component" value="Unassembled WGS sequence"/>
</dbReference>
<dbReference type="AlphaFoldDB" id="A0A176ZZI5"/>
<dbReference type="RefSeq" id="XP_024320608.1">
    <property type="nucleotide sequence ID" value="XM_024471701.1"/>
</dbReference>
<dbReference type="PANTHER" id="PTHR28153:SF1">
    <property type="entry name" value="DUF4484 DOMAIN-CONTAINING PROTEIN"/>
    <property type="match status" value="1"/>
</dbReference>
<feature type="compositionally biased region" description="Polar residues" evidence="1">
    <location>
        <begin position="485"/>
        <end position="495"/>
    </location>
</feature>
<sequence length="604" mass="66223">MAAVRRGQEPMRLDVSDAQFSDLPFISALFLIRFDAKTGYAISWKSALPGIDLDGGVEYKSLPSGLHTVKEDLIYFVHGKHAGLSAFISTEASEESRNARMIAVGVLVPLSYGRLGRSWMHAENLKQLAEKLAVETPDLALLEEYWDTHKLQDGKGSAQFDSILDSPSSLVFKPLPGRLIHNDGHSRTRSASDGAALIPPGQSLSLYHPAWSLTTLLDTFGPLVFPIYRSALLRKRILISCHAPVQETCDFVYDLSVLSNIPLAVSNLISTRSPSQRLRPLFSIGVHDIPLLEEDLLASTQPEAVAGDDSDEEEGLGQGWIACTTDGILSTKAKLYDVLVTMPLAHSQDAVEKVWPDVKFPSGNGVKATQRDLRRYRSLMWGLSRAKVEPQNPSPERNDNGGRLRRSDTSTTLVESLVPEYPLSSLPDTDAIVEPVSWTALAYTGFIWWASAGERSIALDDETDLDNSLLDGLSLEPQAPRTSKGRTFSGASTLSHSADSSAKKELAIIAYFHRLTTLILNILSDIVDAADSDDDDIAPLRLGASRDESEAPPIIISRADIKRMGLDEWSADDRSFTEDMMKTYFDRSAKVESHSVDICGVKIC</sequence>
<gene>
    <name evidence="3" type="ORF">VC83_08140</name>
</gene>
<feature type="domain" description="DUF4484" evidence="2">
    <location>
        <begin position="433"/>
        <end position="604"/>
    </location>
</feature>
<protein>
    <recommendedName>
        <fullName evidence="2">DUF4484 domain-containing protein</fullName>
    </recommendedName>
</protein>
<dbReference type="InterPro" id="IPR053056">
    <property type="entry name" value="Lipid_Metab_Assoc_Protein"/>
</dbReference>
<evidence type="ECO:0000259" key="2">
    <source>
        <dbReference type="Pfam" id="PF14831"/>
    </source>
</evidence>
<dbReference type="PANTHER" id="PTHR28153">
    <property type="entry name" value="PROTEIN, PUTATIVE-RELATED"/>
    <property type="match status" value="1"/>
</dbReference>
<evidence type="ECO:0000256" key="1">
    <source>
        <dbReference type="SAM" id="MobiDB-lite"/>
    </source>
</evidence>
<dbReference type="InterPro" id="IPR028115">
    <property type="entry name" value="DUF4484"/>
</dbReference>
<dbReference type="GO" id="GO:0005811">
    <property type="term" value="C:lipid droplet"/>
    <property type="evidence" value="ECO:0007669"/>
    <property type="project" value="TreeGrafter"/>
</dbReference>
<dbReference type="GeneID" id="36291183"/>
<dbReference type="Pfam" id="PF09804">
    <property type="entry name" value="DENND11"/>
    <property type="match status" value="1"/>
</dbReference>